<reference evidence="1 2" key="1">
    <citation type="submission" date="2020-03" db="EMBL/GenBank/DDBJ databases">
        <title>Dissostichus mawsoni Genome sequencing and assembly.</title>
        <authorList>
            <person name="Park H."/>
        </authorList>
    </citation>
    <scope>NUCLEOTIDE SEQUENCE [LARGE SCALE GENOMIC DNA]</scope>
    <source>
        <strain evidence="1">DM0001</strain>
        <tissue evidence="1">Muscle</tissue>
    </source>
</reference>
<proteinExistence type="predicted"/>
<organism evidence="1 2">
    <name type="scientific">Dissostichus mawsoni</name>
    <name type="common">Antarctic cod</name>
    <dbReference type="NCBI Taxonomy" id="36200"/>
    <lineage>
        <taxon>Eukaryota</taxon>
        <taxon>Metazoa</taxon>
        <taxon>Chordata</taxon>
        <taxon>Craniata</taxon>
        <taxon>Vertebrata</taxon>
        <taxon>Euteleostomi</taxon>
        <taxon>Actinopterygii</taxon>
        <taxon>Neopterygii</taxon>
        <taxon>Teleostei</taxon>
        <taxon>Neoteleostei</taxon>
        <taxon>Acanthomorphata</taxon>
        <taxon>Eupercaria</taxon>
        <taxon>Perciformes</taxon>
        <taxon>Notothenioidei</taxon>
        <taxon>Nototheniidae</taxon>
        <taxon>Dissostichus</taxon>
    </lineage>
</organism>
<keyword evidence="2" id="KW-1185">Reference proteome</keyword>
<evidence type="ECO:0000313" key="2">
    <source>
        <dbReference type="Proteomes" id="UP000518266"/>
    </source>
</evidence>
<dbReference type="AlphaFoldDB" id="A0A7J5XTT4"/>
<gene>
    <name evidence="1" type="ORF">F7725_006408</name>
</gene>
<sequence>MSAAGLQGFTVQRLVFIHQADHSDLGNYSEREAIDIINEHTLTGQFEQCSIVTVRICDHSPASVQAYGQTEQNPDQNQGHSPGRNCQLDHHLVGHYGSIAQGITDCHISIKSHNYQHCVRGGTKHMCGKCLHHTLWITDDAFRGSLKHVQKQTGNHDRVSKNIIKRQVAKK</sequence>
<accession>A0A7J5XTT4</accession>
<name>A0A7J5XTT4_DISMA</name>
<comment type="caution">
    <text evidence="1">The sequence shown here is derived from an EMBL/GenBank/DDBJ whole genome shotgun (WGS) entry which is preliminary data.</text>
</comment>
<dbReference type="EMBL" id="JAAKFY010000020">
    <property type="protein sequence ID" value="KAF3840546.1"/>
    <property type="molecule type" value="Genomic_DNA"/>
</dbReference>
<protein>
    <submittedName>
        <fullName evidence="1">Uncharacterized protein</fullName>
    </submittedName>
</protein>
<evidence type="ECO:0000313" key="1">
    <source>
        <dbReference type="EMBL" id="KAF3840546.1"/>
    </source>
</evidence>
<dbReference type="Proteomes" id="UP000518266">
    <property type="component" value="Unassembled WGS sequence"/>
</dbReference>